<evidence type="ECO:0000313" key="1">
    <source>
        <dbReference type="EMBL" id="SPF47048.1"/>
    </source>
</evidence>
<reference evidence="2" key="1">
    <citation type="submission" date="2018-02" db="EMBL/GenBank/DDBJ databases">
        <authorList>
            <person name="Hausmann B."/>
        </authorList>
    </citation>
    <scope>NUCLEOTIDE SEQUENCE [LARGE SCALE GENOMIC DNA]</scope>
    <source>
        <strain evidence="2">Peat soil MAG SbF1</strain>
    </source>
</reference>
<dbReference type="EMBL" id="OMOF01000309">
    <property type="protein sequence ID" value="SPF47048.1"/>
    <property type="molecule type" value="Genomic_DNA"/>
</dbReference>
<dbReference type="AlphaFoldDB" id="A0A2U3L5A8"/>
<evidence type="ECO:0000313" key="2">
    <source>
        <dbReference type="Proteomes" id="UP000238916"/>
    </source>
</evidence>
<sequence>MPKAFNITKLEIDKLTELVVSIKGTAKVSRQLFLIEVY</sequence>
<organism evidence="1 2">
    <name type="scientific">Candidatus Desulfosporosinus infrequens</name>
    <dbReference type="NCBI Taxonomy" id="2043169"/>
    <lineage>
        <taxon>Bacteria</taxon>
        <taxon>Bacillati</taxon>
        <taxon>Bacillota</taxon>
        <taxon>Clostridia</taxon>
        <taxon>Eubacteriales</taxon>
        <taxon>Desulfitobacteriaceae</taxon>
        <taxon>Desulfosporosinus</taxon>
    </lineage>
</organism>
<dbReference type="Proteomes" id="UP000238916">
    <property type="component" value="Unassembled WGS sequence"/>
</dbReference>
<gene>
    <name evidence="1" type="ORF">SBF1_3770009</name>
</gene>
<name>A0A2U3L5A8_9FIRM</name>
<protein>
    <submittedName>
        <fullName evidence="1">Uncharacterized protein</fullName>
    </submittedName>
</protein>
<proteinExistence type="predicted"/>
<accession>A0A2U3L5A8</accession>